<dbReference type="Gene3D" id="3.30.950.10">
    <property type="entry name" value="Methyltransferase, Cobalt-precorrin-4 Transmethylase, Domain 2"/>
    <property type="match status" value="1"/>
</dbReference>
<reference evidence="8 9" key="1">
    <citation type="submission" date="2010-01" db="EMBL/GenBank/DDBJ databases">
        <authorList>
            <person name="Weinstock G."/>
            <person name="Sodergren E."/>
            <person name="Clifton S."/>
            <person name="Fulton L."/>
            <person name="Fulton B."/>
            <person name="Courtney L."/>
            <person name="Fronick C."/>
            <person name="Harrison M."/>
            <person name="Strong C."/>
            <person name="Farmer C."/>
            <person name="Delahaunty K."/>
            <person name="Markovic C."/>
            <person name="Hall O."/>
            <person name="Minx P."/>
            <person name="Tomlinson C."/>
            <person name="Mitreva M."/>
            <person name="Nelson J."/>
            <person name="Hou S."/>
            <person name="Wollam A."/>
            <person name="Pepin K.H."/>
            <person name="Johnson M."/>
            <person name="Bhonagiri V."/>
            <person name="Nash W.E."/>
            <person name="Warren W."/>
            <person name="Chinwalla A."/>
            <person name="Mardis E.R."/>
            <person name="Wilson R.K."/>
        </authorList>
    </citation>
    <scope>NUCLEOTIDE SEQUENCE [LARGE SCALE GENOMIC DNA]</scope>
    <source>
        <strain evidence="8 9">DSM 13479</strain>
    </source>
</reference>
<organism evidence="8 9">
    <name type="scientific">Hungatella hathewayi DSM 13479</name>
    <dbReference type="NCBI Taxonomy" id="566550"/>
    <lineage>
        <taxon>Bacteria</taxon>
        <taxon>Bacillati</taxon>
        <taxon>Bacillota</taxon>
        <taxon>Clostridia</taxon>
        <taxon>Lachnospirales</taxon>
        <taxon>Lachnospiraceae</taxon>
        <taxon>Hungatella</taxon>
    </lineage>
</organism>
<keyword evidence="2 6" id="KW-0698">rRNA processing</keyword>
<dbReference type="Proteomes" id="UP000004968">
    <property type="component" value="Unassembled WGS sequence"/>
</dbReference>
<dbReference type="InterPro" id="IPR014776">
    <property type="entry name" value="4pyrrole_Mease_sub2"/>
</dbReference>
<sequence>MKGWISGAGKAIIMEKLVKQMENQKTGKLYLCATPIGNLDDITLRVLNTLKEVDLIAAEDTRHSIKLLNHFHIKTPMTSYHEYNKVDKAKYLVEQMKNGVSIALITDAGTPGISDPGEELVRQCYEAGVPLTSLPGPAACITALTISGLATRRFCFEAFLPSDKKEKQWILEELKRETRTIILYEAPHRLVRTLEELREALGNRRITICRELTKRYETAFQTTFEEALAVYETEEPRGECVVVIEGKSISEIREERMKTFEEMSLEEHMELYEKQGIERKEAMRMVAKDRGISKRDVYQQLMK</sequence>
<evidence type="ECO:0000313" key="8">
    <source>
        <dbReference type="EMBL" id="EFC99761.1"/>
    </source>
</evidence>
<evidence type="ECO:0000259" key="7">
    <source>
        <dbReference type="Pfam" id="PF00590"/>
    </source>
</evidence>
<name>D3AEI7_9FIRM</name>
<evidence type="ECO:0000256" key="6">
    <source>
        <dbReference type="HAMAP-Rule" id="MF_01877"/>
    </source>
</evidence>
<dbReference type="NCBIfam" id="TIGR00096">
    <property type="entry name" value="16S rRNA (cytidine(1402)-2'-O)-methyltransferase"/>
    <property type="match status" value="1"/>
</dbReference>
<evidence type="ECO:0000256" key="5">
    <source>
        <dbReference type="ARBA" id="ARBA00022691"/>
    </source>
</evidence>
<dbReference type="EMBL" id="ACIO01000152">
    <property type="protein sequence ID" value="EFC99761.1"/>
    <property type="molecule type" value="Genomic_DNA"/>
</dbReference>
<dbReference type="SUPFAM" id="SSF53790">
    <property type="entry name" value="Tetrapyrrole methylase"/>
    <property type="match status" value="1"/>
</dbReference>
<dbReference type="HOGENOM" id="CLU_044779_2_0_9"/>
<comment type="function">
    <text evidence="6">Catalyzes the 2'-O-methylation of the ribose of cytidine 1402 (C1402) in 16S rRNA.</text>
</comment>
<dbReference type="FunFam" id="3.30.950.10:FF:000002">
    <property type="entry name" value="Ribosomal RNA small subunit methyltransferase I"/>
    <property type="match status" value="1"/>
</dbReference>
<proteinExistence type="inferred from homology"/>
<dbReference type="PANTHER" id="PTHR46111">
    <property type="entry name" value="RIBOSOMAL RNA SMALL SUBUNIT METHYLTRANSFERASE I"/>
    <property type="match status" value="1"/>
</dbReference>
<dbReference type="InterPro" id="IPR035996">
    <property type="entry name" value="4pyrrol_Methylase_sf"/>
</dbReference>
<dbReference type="InterPro" id="IPR000878">
    <property type="entry name" value="4pyrrol_Mease"/>
</dbReference>
<gene>
    <name evidence="6" type="primary">rsmI</name>
    <name evidence="8" type="ORF">CLOSTHATH_02021</name>
</gene>
<keyword evidence="5 6" id="KW-0949">S-adenosyl-L-methionine</keyword>
<protein>
    <recommendedName>
        <fullName evidence="6">Ribosomal RNA small subunit methyltransferase I</fullName>
        <ecNumber evidence="6">2.1.1.198</ecNumber>
    </recommendedName>
    <alternativeName>
        <fullName evidence="6">16S rRNA 2'-O-ribose C1402 methyltransferase</fullName>
    </alternativeName>
    <alternativeName>
        <fullName evidence="6">rRNA (cytidine-2'-O-)-methyltransferase RsmI</fullName>
    </alternativeName>
</protein>
<dbReference type="CDD" id="cd11648">
    <property type="entry name" value="RsmI"/>
    <property type="match status" value="1"/>
</dbReference>
<dbReference type="GO" id="GO:0005737">
    <property type="term" value="C:cytoplasm"/>
    <property type="evidence" value="ECO:0007669"/>
    <property type="project" value="UniProtKB-SubCell"/>
</dbReference>
<dbReference type="PANTHER" id="PTHR46111:SF1">
    <property type="entry name" value="RIBOSOMAL RNA SMALL SUBUNIT METHYLTRANSFERASE I"/>
    <property type="match status" value="1"/>
</dbReference>
<keyword evidence="4 6" id="KW-0808">Transferase</keyword>
<feature type="domain" description="Tetrapyrrole methylase" evidence="7">
    <location>
        <begin position="28"/>
        <end position="227"/>
    </location>
</feature>
<evidence type="ECO:0000313" key="9">
    <source>
        <dbReference type="Proteomes" id="UP000004968"/>
    </source>
</evidence>
<comment type="subcellular location">
    <subcellularLocation>
        <location evidence="6">Cytoplasm</location>
    </subcellularLocation>
</comment>
<dbReference type="GO" id="GO:0070677">
    <property type="term" value="F:rRNA (cytosine-2'-O-)-methyltransferase activity"/>
    <property type="evidence" value="ECO:0007669"/>
    <property type="project" value="UniProtKB-UniRule"/>
</dbReference>
<comment type="catalytic activity">
    <reaction evidence="6">
        <text>cytidine(1402) in 16S rRNA + S-adenosyl-L-methionine = 2'-O-methylcytidine(1402) in 16S rRNA + S-adenosyl-L-homocysteine + H(+)</text>
        <dbReference type="Rhea" id="RHEA:42924"/>
        <dbReference type="Rhea" id="RHEA-COMP:10285"/>
        <dbReference type="Rhea" id="RHEA-COMP:10286"/>
        <dbReference type="ChEBI" id="CHEBI:15378"/>
        <dbReference type="ChEBI" id="CHEBI:57856"/>
        <dbReference type="ChEBI" id="CHEBI:59789"/>
        <dbReference type="ChEBI" id="CHEBI:74495"/>
        <dbReference type="ChEBI" id="CHEBI:82748"/>
        <dbReference type="EC" id="2.1.1.198"/>
    </reaction>
</comment>
<keyword evidence="3 6" id="KW-0489">Methyltransferase</keyword>
<evidence type="ECO:0000256" key="1">
    <source>
        <dbReference type="ARBA" id="ARBA00022490"/>
    </source>
</evidence>
<dbReference type="Gene3D" id="3.40.1010.10">
    <property type="entry name" value="Cobalt-precorrin-4 Transmethylase, Domain 1"/>
    <property type="match status" value="1"/>
</dbReference>
<dbReference type="HAMAP" id="MF_01877">
    <property type="entry name" value="16SrRNA_methyltr_I"/>
    <property type="match status" value="1"/>
</dbReference>
<dbReference type="AlphaFoldDB" id="D3AEI7"/>
<accession>D3AEI7</accession>
<comment type="caution">
    <text evidence="8">The sequence shown here is derived from an EMBL/GenBank/DDBJ whole genome shotgun (WGS) entry which is preliminary data.</text>
</comment>
<dbReference type="PIRSF" id="PIRSF005917">
    <property type="entry name" value="MTase_YraL"/>
    <property type="match status" value="1"/>
</dbReference>
<evidence type="ECO:0000256" key="4">
    <source>
        <dbReference type="ARBA" id="ARBA00022679"/>
    </source>
</evidence>
<keyword evidence="1 6" id="KW-0963">Cytoplasm</keyword>
<comment type="similarity">
    <text evidence="6">Belongs to the methyltransferase superfamily. RsmI family.</text>
</comment>
<dbReference type="FunFam" id="3.40.1010.10:FF:000002">
    <property type="entry name" value="Ribosomal RNA small subunit methyltransferase I"/>
    <property type="match status" value="1"/>
</dbReference>
<dbReference type="EC" id="2.1.1.198" evidence="6"/>
<evidence type="ECO:0000256" key="3">
    <source>
        <dbReference type="ARBA" id="ARBA00022603"/>
    </source>
</evidence>
<dbReference type="InterPro" id="IPR014777">
    <property type="entry name" value="4pyrrole_Mease_sub1"/>
</dbReference>
<evidence type="ECO:0000256" key="2">
    <source>
        <dbReference type="ARBA" id="ARBA00022552"/>
    </source>
</evidence>
<dbReference type="Pfam" id="PF00590">
    <property type="entry name" value="TP_methylase"/>
    <property type="match status" value="1"/>
</dbReference>
<dbReference type="InterPro" id="IPR008189">
    <property type="entry name" value="rRNA_ssu_MeTfrase_I"/>
</dbReference>